<dbReference type="PROSITE" id="PS50110">
    <property type="entry name" value="RESPONSE_REGULATORY"/>
    <property type="match status" value="1"/>
</dbReference>
<keyword evidence="15" id="KW-1185">Reference proteome</keyword>
<dbReference type="SMART" id="SM00448">
    <property type="entry name" value="REC"/>
    <property type="match status" value="1"/>
</dbReference>
<dbReference type="Proteomes" id="UP000294813">
    <property type="component" value="Unassembled WGS sequence"/>
</dbReference>
<evidence type="ECO:0000259" key="13">
    <source>
        <dbReference type="PROSITE" id="PS50110"/>
    </source>
</evidence>
<comment type="function">
    <text evidence="8">May play the central regulatory role in sporulation. It may be an element of the effector pathway responsible for the activation of sporulation genes in response to nutritional stress. Spo0A may act in concert with spo0H (a sigma factor) to control the expression of some genes that are critical to the sporulation process.</text>
</comment>
<evidence type="ECO:0000256" key="11">
    <source>
        <dbReference type="SAM" id="SignalP"/>
    </source>
</evidence>
<evidence type="ECO:0000256" key="3">
    <source>
        <dbReference type="ARBA" id="ARBA00018672"/>
    </source>
</evidence>
<dbReference type="Pfam" id="PF06580">
    <property type="entry name" value="His_kinase"/>
    <property type="match status" value="1"/>
</dbReference>
<dbReference type="EMBL" id="SLXT01000002">
    <property type="protein sequence ID" value="TCP68728.1"/>
    <property type="molecule type" value="Genomic_DNA"/>
</dbReference>
<evidence type="ECO:0000256" key="8">
    <source>
        <dbReference type="ARBA" id="ARBA00024867"/>
    </source>
</evidence>
<keyword evidence="10" id="KW-0472">Membrane</keyword>
<dbReference type="SUPFAM" id="SSF55874">
    <property type="entry name" value="ATPase domain of HSP90 chaperone/DNA topoisomerase II/histidine kinase"/>
    <property type="match status" value="2"/>
</dbReference>
<dbReference type="InterPro" id="IPR005467">
    <property type="entry name" value="His_kinase_dom"/>
</dbReference>
<keyword evidence="10" id="KW-1133">Transmembrane helix</keyword>
<dbReference type="InterPro" id="IPR036890">
    <property type="entry name" value="HATPase_C_sf"/>
</dbReference>
<keyword evidence="10" id="KW-0812">Transmembrane</keyword>
<dbReference type="EC" id="2.7.13.3" evidence="2"/>
<dbReference type="InterPro" id="IPR003594">
    <property type="entry name" value="HATPase_dom"/>
</dbReference>
<dbReference type="PANTHER" id="PTHR43047">
    <property type="entry name" value="TWO-COMPONENT HISTIDINE PROTEIN KINASE"/>
    <property type="match status" value="1"/>
</dbReference>
<evidence type="ECO:0000313" key="15">
    <source>
        <dbReference type="Proteomes" id="UP000294813"/>
    </source>
</evidence>
<evidence type="ECO:0000313" key="14">
    <source>
        <dbReference type="EMBL" id="TCP68728.1"/>
    </source>
</evidence>
<reference evidence="14 15" key="1">
    <citation type="submission" date="2019-03" db="EMBL/GenBank/DDBJ databases">
        <title>Genomic Encyclopedia of Type Strains, Phase IV (KMG-IV): sequencing the most valuable type-strain genomes for metagenomic binning, comparative biology and taxonomic classification.</title>
        <authorList>
            <person name="Goeker M."/>
        </authorList>
    </citation>
    <scope>NUCLEOTIDE SEQUENCE [LARGE SCALE GENOMIC DNA]</scope>
    <source>
        <strain evidence="14 15">DSM 11170</strain>
    </source>
</reference>
<dbReference type="AlphaFoldDB" id="A0A4R2RYT8"/>
<evidence type="ECO:0000256" key="2">
    <source>
        <dbReference type="ARBA" id="ARBA00012438"/>
    </source>
</evidence>
<dbReference type="InterPro" id="IPR001789">
    <property type="entry name" value="Sig_transdc_resp-reg_receiver"/>
</dbReference>
<dbReference type="Pfam" id="PF02518">
    <property type="entry name" value="HATPase_c"/>
    <property type="match status" value="2"/>
</dbReference>
<dbReference type="Pfam" id="PF04392">
    <property type="entry name" value="ABC_sub_bind"/>
    <property type="match status" value="1"/>
</dbReference>
<evidence type="ECO:0000256" key="10">
    <source>
        <dbReference type="SAM" id="Phobius"/>
    </source>
</evidence>
<protein>
    <recommendedName>
        <fullName evidence="3">Stage 0 sporulation protein A homolog</fullName>
        <ecNumber evidence="2">2.7.13.3</ecNumber>
    </recommendedName>
</protein>
<evidence type="ECO:0000256" key="5">
    <source>
        <dbReference type="ARBA" id="ARBA00022679"/>
    </source>
</evidence>
<dbReference type="SMART" id="SM00387">
    <property type="entry name" value="HATPase_c"/>
    <property type="match status" value="2"/>
</dbReference>
<dbReference type="PANTHER" id="PTHR43047:SF64">
    <property type="entry name" value="HISTIDINE KINASE CONTAINING CHEY-HOMOLOGOUS RECEIVER DOMAIN AND PAS DOMAIN-RELATED"/>
    <property type="match status" value="1"/>
</dbReference>
<dbReference type="InterPro" id="IPR004358">
    <property type="entry name" value="Sig_transdc_His_kin-like_C"/>
</dbReference>
<dbReference type="InterPro" id="IPR003661">
    <property type="entry name" value="HisK_dim/P_dom"/>
</dbReference>
<feature type="transmembrane region" description="Helical" evidence="10">
    <location>
        <begin position="347"/>
        <end position="368"/>
    </location>
</feature>
<proteinExistence type="predicted"/>
<dbReference type="GO" id="GO:0016020">
    <property type="term" value="C:membrane"/>
    <property type="evidence" value="ECO:0007669"/>
    <property type="project" value="InterPro"/>
</dbReference>
<dbReference type="RefSeq" id="WP_165876248.1">
    <property type="nucleotide sequence ID" value="NZ_JAOQNU010000002.1"/>
</dbReference>
<evidence type="ECO:0000256" key="4">
    <source>
        <dbReference type="ARBA" id="ARBA00022553"/>
    </source>
</evidence>
<keyword evidence="6" id="KW-0418">Kinase</keyword>
<dbReference type="CDD" id="cd16922">
    <property type="entry name" value="HATPase_EvgS-ArcB-TorS-like"/>
    <property type="match status" value="1"/>
</dbReference>
<dbReference type="InterPro" id="IPR010559">
    <property type="entry name" value="Sig_transdc_His_kin_internal"/>
</dbReference>
<dbReference type="InterPro" id="IPR011006">
    <property type="entry name" value="CheY-like_superfamily"/>
</dbReference>
<sequence length="988" mass="111860">MNRFAKSCLNITIILIALFVLPSTPVQAQSLPTKHVLILHAFTPVYPVHEHYNQGIIAKLDQSTAYKFDYSYEYLDYSRFSHDRGYFQNIAQYLEVKYKNHRPDFIVTEENVMQLLGSNDQKIFPDVPVIIAQDRMDALPEDNYGNHFFVQQANDIENNIELILHTRPKTKKIYMIIGDSNDERIFTERLKEAGEKYKGKVETAITSRMSYKRMLETVKDVEADAAILYFRWLADAHGESYIPEQVIADICNAAKVPVYGVDINFLGSGMVGGYVREPTLLGEASADTILDILNSKSINDVARSRQIKNPCVFDWRQLRKWAIAERSLPENSRIEYREISFWERYKVYIMGGIALILVETLLIFGLLINRQQKRKAEQQLLQTNDALQRLTEKLMEQDKMKDEFLINTSHELQTPLNGIINIAEGLAEENHGRLSQRQNDELQVILAVAKKMSSLIKDIIDLERIKRNELEIHPEVIDLKAALPMAVDVFRHLIDDAHTEIVLDIPPKLPPVLADRTRLIQILYNILGNAVKFTLKGMITLAVREEGHYIRLTVEDTGVGIAKEVQEQLFQAFEQGGESIQRQYGGSGLGLYITRNLIERMAGKILLEWSEVGKGTRFAILLPKAAGKPADGKGQEDYGNATAEPMEISHDTIGQDFVILAVDDEHTNLRVLKSIFGRQAYTVLTASNGQEAIGLLRERRDIDLVLMDVMMPGMSGYEACKTIRESYSLYDLPILMLTVRNTPEDIAAGFEAGANDFVSKPFVAKELRARVATLLMIKKSVQQALKNEMAFLQAQIKPHFLFNALSTIMSFCYTDGEKAGELLAHLSAYLQKSFAIDDTVSTVTIENELELTRAYVEIEKARFGERLAVVFRVDEQLLEQRILPLTIQPLVENAVRHGLMTRKNGGTVTIEVVKVLDRIQISIEDDGIGMETPEKIVQANEVAKKRSGGVGLANIRRRLMNYYGVELCLQSEKNQGTRVSLTIPEQME</sequence>
<evidence type="ECO:0000256" key="7">
    <source>
        <dbReference type="ARBA" id="ARBA00023012"/>
    </source>
</evidence>
<dbReference type="Gene3D" id="1.10.287.130">
    <property type="match status" value="1"/>
</dbReference>
<name>A0A4R2RYT8_9FIRM</name>
<dbReference type="Pfam" id="PF00512">
    <property type="entry name" value="HisKA"/>
    <property type="match status" value="1"/>
</dbReference>
<dbReference type="InterPro" id="IPR007487">
    <property type="entry name" value="ABC_transpt-TYRBP-like"/>
</dbReference>
<dbReference type="Gene3D" id="3.40.50.2300">
    <property type="match status" value="3"/>
</dbReference>
<dbReference type="PROSITE" id="PS50109">
    <property type="entry name" value="HIS_KIN"/>
    <property type="match status" value="1"/>
</dbReference>
<keyword evidence="11" id="KW-0732">Signal</keyword>
<evidence type="ECO:0000256" key="1">
    <source>
        <dbReference type="ARBA" id="ARBA00000085"/>
    </source>
</evidence>
<comment type="caution">
    <text evidence="14">The sequence shown here is derived from an EMBL/GenBank/DDBJ whole genome shotgun (WGS) entry which is preliminary data.</text>
</comment>
<accession>A0A4R2RYT8</accession>
<evidence type="ECO:0000256" key="6">
    <source>
        <dbReference type="ARBA" id="ARBA00022777"/>
    </source>
</evidence>
<comment type="catalytic activity">
    <reaction evidence="1">
        <text>ATP + protein L-histidine = ADP + protein N-phospho-L-histidine.</text>
        <dbReference type="EC" id="2.7.13.3"/>
    </reaction>
</comment>
<keyword evidence="7" id="KW-0902">Two-component regulatory system</keyword>
<keyword evidence="4 9" id="KW-0597">Phosphoprotein</keyword>
<feature type="domain" description="Response regulatory" evidence="13">
    <location>
        <begin position="658"/>
        <end position="775"/>
    </location>
</feature>
<dbReference type="PRINTS" id="PR00344">
    <property type="entry name" value="BCTRLSENSOR"/>
</dbReference>
<dbReference type="SUPFAM" id="SSF47384">
    <property type="entry name" value="Homodimeric domain of signal transducing histidine kinase"/>
    <property type="match status" value="1"/>
</dbReference>
<dbReference type="Pfam" id="PF00072">
    <property type="entry name" value="Response_reg"/>
    <property type="match status" value="1"/>
</dbReference>
<dbReference type="InterPro" id="IPR036097">
    <property type="entry name" value="HisK_dim/P_sf"/>
</dbReference>
<dbReference type="SMART" id="SM00388">
    <property type="entry name" value="HisKA"/>
    <property type="match status" value="1"/>
</dbReference>
<feature type="modified residue" description="4-aspartylphosphate" evidence="9">
    <location>
        <position position="708"/>
    </location>
</feature>
<dbReference type="Gene3D" id="3.30.565.10">
    <property type="entry name" value="Histidine kinase-like ATPase, C-terminal domain"/>
    <property type="match status" value="2"/>
</dbReference>
<evidence type="ECO:0000259" key="12">
    <source>
        <dbReference type="PROSITE" id="PS50109"/>
    </source>
</evidence>
<feature type="signal peptide" evidence="11">
    <location>
        <begin position="1"/>
        <end position="28"/>
    </location>
</feature>
<dbReference type="GO" id="GO:0000155">
    <property type="term" value="F:phosphorelay sensor kinase activity"/>
    <property type="evidence" value="ECO:0007669"/>
    <property type="project" value="InterPro"/>
</dbReference>
<feature type="chain" id="PRO_5020778240" description="Stage 0 sporulation protein A homolog" evidence="11">
    <location>
        <begin position="29"/>
        <end position="988"/>
    </location>
</feature>
<feature type="domain" description="Histidine kinase" evidence="12">
    <location>
        <begin position="407"/>
        <end position="626"/>
    </location>
</feature>
<dbReference type="CDD" id="cd00082">
    <property type="entry name" value="HisKA"/>
    <property type="match status" value="1"/>
</dbReference>
<gene>
    <name evidence="14" type="ORF">EDD73_102124</name>
</gene>
<organism evidence="14 15">
    <name type="scientific">Heliophilum fasciatum</name>
    <dbReference type="NCBI Taxonomy" id="35700"/>
    <lineage>
        <taxon>Bacteria</taxon>
        <taxon>Bacillati</taxon>
        <taxon>Bacillota</taxon>
        <taxon>Clostridia</taxon>
        <taxon>Eubacteriales</taxon>
        <taxon>Heliobacteriaceae</taxon>
        <taxon>Heliophilum</taxon>
    </lineage>
</organism>
<keyword evidence="5" id="KW-0808">Transferase</keyword>
<evidence type="ECO:0000256" key="9">
    <source>
        <dbReference type="PROSITE-ProRule" id="PRU00169"/>
    </source>
</evidence>
<dbReference type="SUPFAM" id="SSF52172">
    <property type="entry name" value="CheY-like"/>
    <property type="match status" value="1"/>
</dbReference>